<dbReference type="Gene3D" id="2.160.20.10">
    <property type="entry name" value="Single-stranded right-handed beta-helix, Pectin lyase-like"/>
    <property type="match status" value="1"/>
</dbReference>
<comment type="similarity">
    <text evidence="1 4">Belongs to the glycosyl hydrolase 28 family.</text>
</comment>
<keyword evidence="3 4" id="KW-0326">Glycosidase</keyword>
<dbReference type="SMART" id="SM00710">
    <property type="entry name" value="PbH1"/>
    <property type="match status" value="3"/>
</dbReference>
<evidence type="ECO:0000256" key="2">
    <source>
        <dbReference type="ARBA" id="ARBA00022801"/>
    </source>
</evidence>
<dbReference type="Proteomes" id="UP000648801">
    <property type="component" value="Unassembled WGS sequence"/>
</dbReference>
<name>A0A916W1B2_9BACT</name>
<reference evidence="5" key="2">
    <citation type="submission" date="2020-09" db="EMBL/GenBank/DDBJ databases">
        <authorList>
            <person name="Sun Q."/>
            <person name="Zhou Y."/>
        </authorList>
    </citation>
    <scope>NUCLEOTIDE SEQUENCE</scope>
    <source>
        <strain evidence="5">CGMCC 1.15447</strain>
    </source>
</reference>
<evidence type="ECO:0000313" key="5">
    <source>
        <dbReference type="EMBL" id="GGA58219.1"/>
    </source>
</evidence>
<comment type="caution">
    <text evidence="5">The sequence shown here is derived from an EMBL/GenBank/DDBJ whole genome shotgun (WGS) entry which is preliminary data.</text>
</comment>
<evidence type="ECO:0000313" key="6">
    <source>
        <dbReference type="Proteomes" id="UP000648801"/>
    </source>
</evidence>
<dbReference type="AlphaFoldDB" id="A0A916W1B2"/>
<organism evidence="5 6">
    <name type="scientific">Edaphobacter acidisoli</name>
    <dbReference type="NCBI Taxonomy" id="2040573"/>
    <lineage>
        <taxon>Bacteria</taxon>
        <taxon>Pseudomonadati</taxon>
        <taxon>Acidobacteriota</taxon>
        <taxon>Terriglobia</taxon>
        <taxon>Terriglobales</taxon>
        <taxon>Acidobacteriaceae</taxon>
        <taxon>Edaphobacter</taxon>
    </lineage>
</organism>
<dbReference type="GO" id="GO:0005975">
    <property type="term" value="P:carbohydrate metabolic process"/>
    <property type="evidence" value="ECO:0007669"/>
    <property type="project" value="InterPro"/>
</dbReference>
<sequence length="432" mass="47124">MSIEPIERYSRRRFNALIASAPLWPLAAKAFAASTRELLITKSGAVADDSTVNTKAIQNAIDELAAKGGGTVVVPKGVFVSGALFFKPKVNLRLTEGAVLKCSTDMSNFPAQRTRIEGHFLEHFTPAFINATNCDGFELTGEGTLDGAGMPIWEAFWKGRAENKNFANTALPRARLALIEGSKNVRVEGITFKDSQFWNCHLYNNDGVLVRNVHFHVPDDYRQAPSTDGIDIDSSRNVTVDGCVFSVTDDCIACKGSKGPRAMEDKDSPAVEHIRVRNCTFKRGGGVLTCGSEATIVRDVIAEDCTITGRVRIATLKLRPDTPQHYEDITFRNITSEGQSSGIINMAPWSQYFDLQGMAPPKSVVKNLKIVGIKGTFTSFGIIKPNPGQTEISDVLLKDFDVTITKNDTLNTSGVTDLKLEDVIVNGKPYTV</sequence>
<dbReference type="GO" id="GO:0004650">
    <property type="term" value="F:polygalacturonase activity"/>
    <property type="evidence" value="ECO:0007669"/>
    <property type="project" value="InterPro"/>
</dbReference>
<dbReference type="PANTHER" id="PTHR31339">
    <property type="entry name" value="PECTIN LYASE-RELATED"/>
    <property type="match status" value="1"/>
</dbReference>
<evidence type="ECO:0000256" key="1">
    <source>
        <dbReference type="ARBA" id="ARBA00008834"/>
    </source>
</evidence>
<evidence type="ECO:0000256" key="3">
    <source>
        <dbReference type="ARBA" id="ARBA00023295"/>
    </source>
</evidence>
<gene>
    <name evidence="5" type="ORF">GCM10011507_06990</name>
</gene>
<dbReference type="Pfam" id="PF00295">
    <property type="entry name" value="Glyco_hydro_28"/>
    <property type="match status" value="1"/>
</dbReference>
<keyword evidence="2 4" id="KW-0378">Hydrolase</keyword>
<reference evidence="5" key="1">
    <citation type="journal article" date="2014" name="Int. J. Syst. Evol. Microbiol.">
        <title>Complete genome sequence of Corynebacterium casei LMG S-19264T (=DSM 44701T), isolated from a smear-ripened cheese.</title>
        <authorList>
            <consortium name="US DOE Joint Genome Institute (JGI-PGF)"/>
            <person name="Walter F."/>
            <person name="Albersmeier A."/>
            <person name="Kalinowski J."/>
            <person name="Ruckert C."/>
        </authorList>
    </citation>
    <scope>NUCLEOTIDE SEQUENCE</scope>
    <source>
        <strain evidence="5">CGMCC 1.15447</strain>
    </source>
</reference>
<dbReference type="EMBL" id="BMJB01000001">
    <property type="protein sequence ID" value="GGA58219.1"/>
    <property type="molecule type" value="Genomic_DNA"/>
</dbReference>
<dbReference type="PANTHER" id="PTHR31339:SF9">
    <property type="entry name" value="PLASMIN AND FIBRONECTIN-BINDING PROTEIN A"/>
    <property type="match status" value="1"/>
</dbReference>
<dbReference type="InterPro" id="IPR051801">
    <property type="entry name" value="GH28_Enzymes"/>
</dbReference>
<keyword evidence="6" id="KW-1185">Reference proteome</keyword>
<dbReference type="SUPFAM" id="SSF51126">
    <property type="entry name" value="Pectin lyase-like"/>
    <property type="match status" value="1"/>
</dbReference>
<protein>
    <submittedName>
        <fullName evidence="5">Exopolygalacturonase</fullName>
    </submittedName>
</protein>
<dbReference type="RefSeq" id="WP_188757916.1">
    <property type="nucleotide sequence ID" value="NZ_BMJB01000001.1"/>
</dbReference>
<evidence type="ECO:0000256" key="4">
    <source>
        <dbReference type="RuleBase" id="RU361169"/>
    </source>
</evidence>
<dbReference type="InterPro" id="IPR011050">
    <property type="entry name" value="Pectin_lyase_fold/virulence"/>
</dbReference>
<proteinExistence type="inferred from homology"/>
<accession>A0A916W1B2</accession>
<dbReference type="InterPro" id="IPR012334">
    <property type="entry name" value="Pectin_lyas_fold"/>
</dbReference>
<dbReference type="InterPro" id="IPR000743">
    <property type="entry name" value="Glyco_hydro_28"/>
</dbReference>
<dbReference type="InterPro" id="IPR006626">
    <property type="entry name" value="PbH1"/>
</dbReference>